<proteinExistence type="predicted"/>
<dbReference type="CDD" id="cd03789">
    <property type="entry name" value="GT9_LPS_heptosyltransferase"/>
    <property type="match status" value="1"/>
</dbReference>
<reference evidence="4" key="1">
    <citation type="journal article" date="2019" name="Int. J. Syst. Evol. Microbiol.">
        <title>The Global Catalogue of Microorganisms (GCM) 10K type strain sequencing project: providing services to taxonomists for standard genome sequencing and annotation.</title>
        <authorList>
            <consortium name="The Broad Institute Genomics Platform"/>
            <consortium name="The Broad Institute Genome Sequencing Center for Infectious Disease"/>
            <person name="Wu L."/>
            <person name="Ma J."/>
        </authorList>
    </citation>
    <scope>NUCLEOTIDE SEQUENCE [LARGE SCALE GENOMIC DNA]</scope>
    <source>
        <strain evidence="4">KCTC 22437</strain>
    </source>
</reference>
<evidence type="ECO:0000256" key="2">
    <source>
        <dbReference type="ARBA" id="ARBA00022679"/>
    </source>
</evidence>
<dbReference type="InterPro" id="IPR051199">
    <property type="entry name" value="LPS_LOS_Heptosyltrfase"/>
</dbReference>
<dbReference type="RefSeq" id="WP_377189676.1">
    <property type="nucleotide sequence ID" value="NZ_JBHUPD010000004.1"/>
</dbReference>
<dbReference type="EMBL" id="JBHUPD010000004">
    <property type="protein sequence ID" value="MFD2874630.1"/>
    <property type="molecule type" value="Genomic_DNA"/>
</dbReference>
<dbReference type="InterPro" id="IPR002201">
    <property type="entry name" value="Glyco_trans_9"/>
</dbReference>
<gene>
    <name evidence="3" type="ORF">ACFS5N_19250</name>
</gene>
<evidence type="ECO:0000256" key="1">
    <source>
        <dbReference type="ARBA" id="ARBA00022676"/>
    </source>
</evidence>
<protein>
    <submittedName>
        <fullName evidence="3">Glycosyltransferase family 9 protein</fullName>
    </submittedName>
</protein>
<comment type="caution">
    <text evidence="3">The sequence shown here is derived from an EMBL/GenBank/DDBJ whole genome shotgun (WGS) entry which is preliminary data.</text>
</comment>
<evidence type="ECO:0000313" key="3">
    <source>
        <dbReference type="EMBL" id="MFD2874630.1"/>
    </source>
</evidence>
<keyword evidence="4" id="KW-1185">Reference proteome</keyword>
<dbReference type="SUPFAM" id="SSF53756">
    <property type="entry name" value="UDP-Glycosyltransferase/glycogen phosphorylase"/>
    <property type="match status" value="1"/>
</dbReference>
<organism evidence="3 4">
    <name type="scientific">Mucilaginibacter ximonensis</name>
    <dbReference type="NCBI Taxonomy" id="538021"/>
    <lineage>
        <taxon>Bacteria</taxon>
        <taxon>Pseudomonadati</taxon>
        <taxon>Bacteroidota</taxon>
        <taxon>Sphingobacteriia</taxon>
        <taxon>Sphingobacteriales</taxon>
        <taxon>Sphingobacteriaceae</taxon>
        <taxon>Mucilaginibacter</taxon>
    </lineage>
</organism>
<keyword evidence="1" id="KW-0328">Glycosyltransferase</keyword>
<sequence length="383" mass="43998">MDIKNRKLFRLTRFLLLKVPAVFRFLAMFRKPAKRLLLIKTDAIGDYIIFRNFIEVLKKSEKYRDYQIDLLGNKLWRDLNETYDKQYLNETYFINNPNSYYEAPLETLKLSWRLFKNKYEIVLQPTYTRIFLTDGLAALTAAKQIIGYESDNEGIFPRYKNKTDKFYTQLLPLSKENYFEFNRNVFFFETVTGEKISLKAPWIGVNSDHKKGIAILPGAGAFKRGWEGEKFLDLIKRLLQETNEPIYLIGGPGEVKAGEFLMQNLPEGSIENRINKTTLPQLIDTIGGSSLLIANETSAIHMAVAAQTPSVCILGGGHFERFAPYPAGTPNAPVCVYEKLPCYYCNWLCIYKTEANEPFPCISAVTLENMWQAILPLIAKQLN</sequence>
<accession>A0ABW5YH62</accession>
<dbReference type="Proteomes" id="UP001597557">
    <property type="component" value="Unassembled WGS sequence"/>
</dbReference>
<evidence type="ECO:0000313" key="4">
    <source>
        <dbReference type="Proteomes" id="UP001597557"/>
    </source>
</evidence>
<name>A0ABW5YH62_9SPHI</name>
<dbReference type="Pfam" id="PF01075">
    <property type="entry name" value="Glyco_transf_9"/>
    <property type="match status" value="1"/>
</dbReference>
<dbReference type="PANTHER" id="PTHR30160">
    <property type="entry name" value="TETRAACYLDISACCHARIDE 4'-KINASE-RELATED"/>
    <property type="match status" value="1"/>
</dbReference>
<dbReference type="Gene3D" id="3.40.50.2000">
    <property type="entry name" value="Glycogen Phosphorylase B"/>
    <property type="match status" value="2"/>
</dbReference>
<keyword evidence="2" id="KW-0808">Transferase</keyword>